<proteinExistence type="predicted"/>
<sequence length="74" mass="8236">MWTLSSGVAQPIRWGAGLREEGRWEGCEGGIKNWEKAAGKPKLQGSWTMRRPMETGVSDVTPAGWLTHDHLNTM</sequence>
<evidence type="ECO:0000313" key="2">
    <source>
        <dbReference type="Proteomes" id="UP000283210"/>
    </source>
</evidence>
<protein>
    <submittedName>
        <fullName evidence="1">Uncharacterized protein</fullName>
    </submittedName>
</protein>
<reference evidence="1 2" key="1">
    <citation type="submission" date="2018-11" db="EMBL/GenBank/DDBJ databases">
        <authorList>
            <person name="Lopez-Roques C."/>
            <person name="Donnadieu C."/>
            <person name="Bouchez O."/>
            <person name="Klopp C."/>
            <person name="Cabau C."/>
            <person name="Zahm M."/>
        </authorList>
    </citation>
    <scope>NUCLEOTIDE SEQUENCE [LARGE SCALE GENOMIC DNA]</scope>
    <source>
        <strain evidence="1">RS831</strain>
        <tissue evidence="1">Whole body</tissue>
    </source>
</reference>
<accession>A0A3S2P3X2</accession>
<reference evidence="1 2" key="2">
    <citation type="submission" date="2019-01" db="EMBL/GenBank/DDBJ databases">
        <title>A chromosome length genome reference of the Java medaka (oryzias javanicus).</title>
        <authorList>
            <person name="Herpin A."/>
            <person name="Takehana Y."/>
            <person name="Naruse K."/>
            <person name="Ansai S."/>
            <person name="Kawaguchi M."/>
        </authorList>
    </citation>
    <scope>NUCLEOTIDE SEQUENCE [LARGE SCALE GENOMIC DNA]</scope>
    <source>
        <strain evidence="1">RS831</strain>
        <tissue evidence="1">Whole body</tissue>
    </source>
</reference>
<organism evidence="1 2">
    <name type="scientific">Oryzias javanicus</name>
    <name type="common">Javanese ricefish</name>
    <name type="synonym">Aplocheilus javanicus</name>
    <dbReference type="NCBI Taxonomy" id="123683"/>
    <lineage>
        <taxon>Eukaryota</taxon>
        <taxon>Metazoa</taxon>
        <taxon>Chordata</taxon>
        <taxon>Craniata</taxon>
        <taxon>Vertebrata</taxon>
        <taxon>Euteleostomi</taxon>
        <taxon>Actinopterygii</taxon>
        <taxon>Neopterygii</taxon>
        <taxon>Teleostei</taxon>
        <taxon>Neoteleostei</taxon>
        <taxon>Acanthomorphata</taxon>
        <taxon>Ovalentaria</taxon>
        <taxon>Atherinomorphae</taxon>
        <taxon>Beloniformes</taxon>
        <taxon>Adrianichthyidae</taxon>
        <taxon>Oryziinae</taxon>
        <taxon>Oryzias</taxon>
    </lineage>
</organism>
<gene>
    <name evidence="1" type="ORF">OJAV_G00123100</name>
</gene>
<keyword evidence="2" id="KW-1185">Reference proteome</keyword>
<evidence type="ECO:0000313" key="1">
    <source>
        <dbReference type="EMBL" id="RVE66088.1"/>
    </source>
</evidence>
<dbReference type="EMBL" id="CM012448">
    <property type="protein sequence ID" value="RVE66088.1"/>
    <property type="molecule type" value="Genomic_DNA"/>
</dbReference>
<name>A0A3S2P3X2_ORYJA</name>
<dbReference type="AlphaFoldDB" id="A0A3S2P3X2"/>
<dbReference type="Proteomes" id="UP000283210">
    <property type="component" value="Chromosome 12"/>
</dbReference>